<feature type="transmembrane region" description="Helical" evidence="2">
    <location>
        <begin position="1047"/>
        <end position="1065"/>
    </location>
</feature>
<feature type="transmembrane region" description="Helical" evidence="2">
    <location>
        <begin position="462"/>
        <end position="478"/>
    </location>
</feature>
<dbReference type="OrthoDB" id="199180at2759"/>
<evidence type="ECO:0000256" key="2">
    <source>
        <dbReference type="SAM" id="Phobius"/>
    </source>
</evidence>
<feature type="transmembrane region" description="Helical" evidence="2">
    <location>
        <begin position="143"/>
        <end position="164"/>
    </location>
</feature>
<feature type="transmembrane region" description="Helical" evidence="2">
    <location>
        <begin position="368"/>
        <end position="385"/>
    </location>
</feature>
<feature type="transmembrane region" description="Helical" evidence="2">
    <location>
        <begin position="397"/>
        <end position="417"/>
    </location>
</feature>
<feature type="transmembrane region" description="Helical" evidence="2">
    <location>
        <begin position="696"/>
        <end position="717"/>
    </location>
</feature>
<feature type="transmembrane region" description="Helical" evidence="2">
    <location>
        <begin position="106"/>
        <end position="123"/>
    </location>
</feature>
<feature type="transmembrane region" description="Helical" evidence="2">
    <location>
        <begin position="1221"/>
        <end position="1239"/>
    </location>
</feature>
<proteinExistence type="predicted"/>
<feature type="transmembrane region" description="Helical" evidence="2">
    <location>
        <begin position="66"/>
        <end position="85"/>
    </location>
</feature>
<feature type="transmembrane region" description="Helical" evidence="2">
    <location>
        <begin position="221"/>
        <end position="241"/>
    </location>
</feature>
<feature type="transmembrane region" description="Helical" evidence="2">
    <location>
        <begin position="1181"/>
        <end position="1200"/>
    </location>
</feature>
<accession>A0A9W7EHX4</accession>
<dbReference type="Proteomes" id="UP001165122">
    <property type="component" value="Unassembled WGS sequence"/>
</dbReference>
<feature type="region of interest" description="Disordered" evidence="1">
    <location>
        <begin position="816"/>
        <end position="850"/>
    </location>
</feature>
<evidence type="ECO:0000256" key="1">
    <source>
        <dbReference type="SAM" id="MobiDB-lite"/>
    </source>
</evidence>
<feature type="transmembrane region" description="Helical" evidence="2">
    <location>
        <begin position="1251"/>
        <end position="1271"/>
    </location>
</feature>
<keyword evidence="2" id="KW-0812">Transmembrane</keyword>
<feature type="transmembrane region" description="Helical" evidence="2">
    <location>
        <begin position="989"/>
        <end position="1008"/>
    </location>
</feature>
<organism evidence="3 4">
    <name type="scientific">Triparma laevis f. longispina</name>
    <dbReference type="NCBI Taxonomy" id="1714387"/>
    <lineage>
        <taxon>Eukaryota</taxon>
        <taxon>Sar</taxon>
        <taxon>Stramenopiles</taxon>
        <taxon>Ochrophyta</taxon>
        <taxon>Bolidophyceae</taxon>
        <taxon>Parmales</taxon>
        <taxon>Triparmaceae</taxon>
        <taxon>Triparma</taxon>
    </lineage>
</organism>
<keyword evidence="2" id="KW-1133">Transmembrane helix</keyword>
<reference evidence="4" key="1">
    <citation type="journal article" date="2023" name="Commun. Biol.">
        <title>Genome analysis of Parmales, the sister group of diatoms, reveals the evolutionary specialization of diatoms from phago-mixotrophs to photoautotrophs.</title>
        <authorList>
            <person name="Ban H."/>
            <person name="Sato S."/>
            <person name="Yoshikawa S."/>
            <person name="Yamada K."/>
            <person name="Nakamura Y."/>
            <person name="Ichinomiya M."/>
            <person name="Sato N."/>
            <person name="Blanc-Mathieu R."/>
            <person name="Endo H."/>
            <person name="Kuwata A."/>
            <person name="Ogata H."/>
        </authorList>
    </citation>
    <scope>NUCLEOTIDE SEQUENCE [LARGE SCALE GENOMIC DNA]</scope>
    <source>
        <strain evidence="4">NIES 3700</strain>
    </source>
</reference>
<keyword evidence="2" id="KW-0472">Membrane</keyword>
<name>A0A9W7EHX4_9STRA</name>
<feature type="transmembrane region" description="Helical" evidence="2">
    <location>
        <begin position="723"/>
        <end position="745"/>
    </location>
</feature>
<dbReference type="EMBL" id="BRXW01000919">
    <property type="protein sequence ID" value="GMH79563.1"/>
    <property type="molecule type" value="Genomic_DNA"/>
</dbReference>
<evidence type="ECO:0000313" key="4">
    <source>
        <dbReference type="Proteomes" id="UP001165122"/>
    </source>
</evidence>
<feature type="transmembrane region" description="Helical" evidence="2">
    <location>
        <begin position="333"/>
        <end position="356"/>
    </location>
</feature>
<feature type="transmembrane region" description="Helical" evidence="2">
    <location>
        <begin position="423"/>
        <end position="441"/>
    </location>
</feature>
<feature type="transmembrane region" description="Helical" evidence="2">
    <location>
        <begin position="1120"/>
        <end position="1139"/>
    </location>
</feature>
<protein>
    <submittedName>
        <fullName evidence="3">Uncharacterized protein</fullName>
    </submittedName>
</protein>
<comment type="caution">
    <text evidence="3">The sequence shown here is derived from an EMBL/GenBank/DDBJ whole genome shotgun (WGS) entry which is preliminary data.</text>
</comment>
<sequence>MGQTLLPVHSMIVIVMVFSDPLREGRPYLELSSMFIFLASMNCEFIRKYFLAFLDSHHTTGKSTQVLIKMFGQNIVLIAIGRLVLRKRASLKRMRKKGVRLMVTHFLPISFFSVLISVLYVTAESLGCIVRRREDDIECWDIVQSNLSFTLIFVTFFFVANLVLPFRSKKKKTRALKFMESNVTASGKVVIQFTDSALEEVEESFDVKNLMRFKLKFKEQFGLIVFTAAAIAGLFLFASSAEILEIHSLDSLSDAYETYKNRRKQISPQSVIDQKQFVRYLRESLQMFCSITCGLVILSSFFRNELKEQFGGLFTTVHLHTESEFEFAPAYTWLMYVMTLLVMSLFGNYVSLAVAGNDELNLEKFQRYTDYTVPFLFFITCMIFFSSPRKTTKANTYIYFVVPLALVSKFLAEMLHLQDFKRTIGNFCVGLVVCLFYKVIFRSRRYLSLQSDHVLKKHMLSIFRRGASAIGPMVFLYAEAIGCVMNYSNEDPRAGGISLKDCVAQRPGPMLAFCDWAKWQTFELIKKNSTNAEEWGTGETYDASRGVTNSSYKEKWMETWSVASTDISRDDIMWKECGWDATGTQNPRKFYNWTTGQATDLESGCSFNRWKVCAFSPNYDPANWNGTTETEADTANWNLVDVCPLTQCDGVGTPNNVIMMHLCFSLMYWVFFGFTFDDLTYDDVASLKPEAMQFHLLVQFFCMTAATVTSFFIFGLRSATDDSLIPIIQVMYMFVVFCWMLCFIAQGMHLRRQHMNTESVATDVLQNVFSQAGGLGRSEAGGLGMGMSMKMKSGKRMTSMKSAKFGASARPMKEFIGRQSETSDSSDGAGGANKTRKFSQDKRRSTTNWAKAVNYAHQKEKMDKVLEMDAKLRKIDALQATAYENPFTIPEEMKQNYERKKKKEASRASKTGTGGRGSKNAAMGFNTQTSGNLKETKKKGFKRLRPSTDLVVNLMGWLDERTKKAVLSSDLDAGWERGHGPAVAPMYRILMYVFFLNPFLFLVCAFAAPTPHQRWFRYFTYDITKYMALQMAIAFTFTSLKSGSFKWDFVVWNTFLIATVGEFLINRSWEHAMYDRATAAFGYIHPLWFTGMNYLMLYVTYKCKRSMQKFMEHSMKVGMVVDTGLIIGVASAFIPIIYISGESVACIWRVSNLDFGDDTDEEVKLAYTEQCSNLTYGVKAINVQSIMVFLYSTAIGPLLMKELGGIRVSCMARLDIGTMELYQLFNLVTTSGLSLWLFGTRSTGQIGSTNLNMFYALCGLWTIAFVVEVCYKRWDKIERGDVHVLTSSFMKRQPTKFTDKQLDFDMEEERAGGGSGSFHKIELLEVGEADIDDGDEEVDGVHNLDFSPGLV</sequence>
<feature type="transmembrane region" description="Helical" evidence="2">
    <location>
        <begin position="1023"/>
        <end position="1040"/>
    </location>
</feature>
<gene>
    <name evidence="3" type="ORF">TrLO_g6253</name>
</gene>
<feature type="region of interest" description="Disordered" evidence="1">
    <location>
        <begin position="891"/>
        <end position="941"/>
    </location>
</feature>
<feature type="transmembrane region" description="Helical" evidence="2">
    <location>
        <begin position="1077"/>
        <end position="1099"/>
    </location>
</feature>
<evidence type="ECO:0000313" key="3">
    <source>
        <dbReference type="EMBL" id="GMH79563.1"/>
    </source>
</evidence>
<feature type="transmembrane region" description="Helical" evidence="2">
    <location>
        <begin position="285"/>
        <end position="302"/>
    </location>
</feature>
<feature type="transmembrane region" description="Helical" evidence="2">
    <location>
        <begin position="657"/>
        <end position="676"/>
    </location>
</feature>
<keyword evidence="4" id="KW-1185">Reference proteome</keyword>